<dbReference type="AlphaFoldDB" id="A0A4U5NAN3"/>
<sequence length="130" mass="15095">MEDRIIESIHEADDLDDFCGGGHKIHFVRDVPHQKLFHQGLFLAYTNFFVFLHETKKFPFHEVLADPEHDHQNTVDQFLGTSHFLLNHPREPAEVLREPAPATAAPRRDRRAISKKDQNVIDGKFIVFID</sequence>
<dbReference type="Proteomes" id="UP000298663">
    <property type="component" value="Unassembled WGS sequence"/>
</dbReference>
<evidence type="ECO:0000313" key="1">
    <source>
        <dbReference type="EMBL" id="TKR79774.1"/>
    </source>
</evidence>
<gene>
    <name evidence="1" type="ORF">L596_013942</name>
</gene>
<name>A0A4U5NAN3_STECR</name>
<keyword evidence="2" id="KW-1185">Reference proteome</keyword>
<proteinExistence type="predicted"/>
<accession>A0A4U5NAN3</accession>
<reference evidence="1 2" key="1">
    <citation type="journal article" date="2015" name="Genome Biol.">
        <title>Comparative genomics of Steinernema reveals deeply conserved gene regulatory networks.</title>
        <authorList>
            <person name="Dillman A.R."/>
            <person name="Macchietto M."/>
            <person name="Porter C.F."/>
            <person name="Rogers A."/>
            <person name="Williams B."/>
            <person name="Antoshechkin I."/>
            <person name="Lee M.M."/>
            <person name="Goodwin Z."/>
            <person name="Lu X."/>
            <person name="Lewis E.E."/>
            <person name="Goodrich-Blair H."/>
            <person name="Stock S.P."/>
            <person name="Adams B.J."/>
            <person name="Sternberg P.W."/>
            <person name="Mortazavi A."/>
        </authorList>
    </citation>
    <scope>NUCLEOTIDE SEQUENCE [LARGE SCALE GENOMIC DNA]</scope>
    <source>
        <strain evidence="1 2">ALL</strain>
    </source>
</reference>
<protein>
    <submittedName>
        <fullName evidence="1">Uncharacterized protein</fullName>
    </submittedName>
</protein>
<evidence type="ECO:0000313" key="2">
    <source>
        <dbReference type="Proteomes" id="UP000298663"/>
    </source>
</evidence>
<comment type="caution">
    <text evidence="1">The sequence shown here is derived from an EMBL/GenBank/DDBJ whole genome shotgun (WGS) entry which is preliminary data.</text>
</comment>
<dbReference type="EMBL" id="AZBU02000004">
    <property type="protein sequence ID" value="TKR79774.1"/>
    <property type="molecule type" value="Genomic_DNA"/>
</dbReference>
<reference evidence="1 2" key="2">
    <citation type="journal article" date="2019" name="G3 (Bethesda)">
        <title>Hybrid Assembly of the Genome of the Entomopathogenic Nematode Steinernema carpocapsae Identifies the X-Chromosome.</title>
        <authorList>
            <person name="Serra L."/>
            <person name="Macchietto M."/>
            <person name="Macias-Munoz A."/>
            <person name="McGill C.J."/>
            <person name="Rodriguez I.M."/>
            <person name="Rodriguez B."/>
            <person name="Murad R."/>
            <person name="Mortazavi A."/>
        </authorList>
    </citation>
    <scope>NUCLEOTIDE SEQUENCE [LARGE SCALE GENOMIC DNA]</scope>
    <source>
        <strain evidence="1 2">ALL</strain>
    </source>
</reference>
<organism evidence="1 2">
    <name type="scientific">Steinernema carpocapsae</name>
    <name type="common">Entomopathogenic nematode</name>
    <dbReference type="NCBI Taxonomy" id="34508"/>
    <lineage>
        <taxon>Eukaryota</taxon>
        <taxon>Metazoa</taxon>
        <taxon>Ecdysozoa</taxon>
        <taxon>Nematoda</taxon>
        <taxon>Chromadorea</taxon>
        <taxon>Rhabditida</taxon>
        <taxon>Tylenchina</taxon>
        <taxon>Panagrolaimomorpha</taxon>
        <taxon>Strongyloidoidea</taxon>
        <taxon>Steinernematidae</taxon>
        <taxon>Steinernema</taxon>
    </lineage>
</organism>